<dbReference type="SUPFAM" id="SSF48264">
    <property type="entry name" value="Cytochrome P450"/>
    <property type="match status" value="1"/>
</dbReference>
<evidence type="ECO:0000256" key="5">
    <source>
        <dbReference type="ARBA" id="ARBA00023004"/>
    </source>
</evidence>
<dbReference type="CDD" id="cd00302">
    <property type="entry name" value="cytochrome_P450"/>
    <property type="match status" value="1"/>
</dbReference>
<dbReference type="GO" id="GO:0005506">
    <property type="term" value="F:iron ion binding"/>
    <property type="evidence" value="ECO:0007669"/>
    <property type="project" value="InterPro"/>
</dbReference>
<accession>A0A3G5AGL7</accession>
<keyword evidence="4" id="KW-0560">Oxidoreductase</keyword>
<reference evidence="7" key="1">
    <citation type="submission" date="2018-10" db="EMBL/GenBank/DDBJ databases">
        <title>Hidden diversity of soil giant viruses.</title>
        <authorList>
            <person name="Schulz F."/>
            <person name="Alteio L."/>
            <person name="Goudeau D."/>
            <person name="Ryan E.M."/>
            <person name="Malmstrom R.R."/>
            <person name="Blanchard J."/>
            <person name="Woyke T."/>
        </authorList>
    </citation>
    <scope>NUCLEOTIDE SEQUENCE</scope>
    <source>
        <strain evidence="7">SAV1</strain>
    </source>
</reference>
<dbReference type="InterPro" id="IPR036396">
    <property type="entry name" value="Cyt_P450_sf"/>
</dbReference>
<keyword evidence="6" id="KW-0503">Monooxygenase</keyword>
<dbReference type="GO" id="GO:0020037">
    <property type="term" value="F:heme binding"/>
    <property type="evidence" value="ECO:0007669"/>
    <property type="project" value="InterPro"/>
</dbReference>
<keyword evidence="3" id="KW-0479">Metal-binding</keyword>
<dbReference type="PANTHER" id="PTHR24291:SF50">
    <property type="entry name" value="BIFUNCTIONAL ALBAFLAVENONE MONOOXYGENASE_TERPENE SYNTHASE"/>
    <property type="match status" value="1"/>
</dbReference>
<comment type="similarity">
    <text evidence="1">Belongs to the cytochrome P450 family.</text>
</comment>
<dbReference type="InterPro" id="IPR050196">
    <property type="entry name" value="Cytochrome_P450_Monoox"/>
</dbReference>
<dbReference type="EMBL" id="MK072453">
    <property type="protein sequence ID" value="AYV85441.1"/>
    <property type="molecule type" value="Genomic_DNA"/>
</dbReference>
<keyword evidence="2" id="KW-0349">Heme</keyword>
<dbReference type="PANTHER" id="PTHR24291">
    <property type="entry name" value="CYTOCHROME P450 FAMILY 4"/>
    <property type="match status" value="1"/>
</dbReference>
<dbReference type="GO" id="GO:0016705">
    <property type="term" value="F:oxidoreductase activity, acting on paired donors, with incorporation or reduction of molecular oxygen"/>
    <property type="evidence" value="ECO:0007669"/>
    <property type="project" value="InterPro"/>
</dbReference>
<organism evidence="7">
    <name type="scientific">Satyrvirus sp</name>
    <dbReference type="NCBI Taxonomy" id="2487771"/>
    <lineage>
        <taxon>Viruses</taxon>
        <taxon>Varidnaviria</taxon>
        <taxon>Bamfordvirae</taxon>
        <taxon>Nucleocytoviricota</taxon>
        <taxon>Megaviricetes</taxon>
        <taxon>Imitervirales</taxon>
        <taxon>Mimiviridae</taxon>
        <taxon>Megamimivirinae</taxon>
    </lineage>
</organism>
<dbReference type="InterPro" id="IPR002401">
    <property type="entry name" value="Cyt_P450_E_grp-I"/>
</dbReference>
<evidence type="ECO:0000313" key="7">
    <source>
        <dbReference type="EMBL" id="AYV85441.1"/>
    </source>
</evidence>
<evidence type="ECO:0000256" key="2">
    <source>
        <dbReference type="ARBA" id="ARBA00022617"/>
    </source>
</evidence>
<dbReference type="InterPro" id="IPR001128">
    <property type="entry name" value="Cyt_P450"/>
</dbReference>
<keyword evidence="5" id="KW-0408">Iron</keyword>
<proteinExistence type="inferred from homology"/>
<name>A0A3G5AGL7_9VIRU</name>
<evidence type="ECO:0000256" key="6">
    <source>
        <dbReference type="ARBA" id="ARBA00023033"/>
    </source>
</evidence>
<dbReference type="GO" id="GO:0004497">
    <property type="term" value="F:monooxygenase activity"/>
    <property type="evidence" value="ECO:0007669"/>
    <property type="project" value="UniProtKB-KW"/>
</dbReference>
<evidence type="ECO:0000256" key="4">
    <source>
        <dbReference type="ARBA" id="ARBA00023002"/>
    </source>
</evidence>
<dbReference type="Gene3D" id="1.10.630.10">
    <property type="entry name" value="Cytochrome P450"/>
    <property type="match status" value="1"/>
</dbReference>
<gene>
    <name evidence="7" type="ORF">Satyrvirus17_1</name>
</gene>
<dbReference type="Pfam" id="PF00067">
    <property type="entry name" value="p450"/>
    <property type="match status" value="1"/>
</dbReference>
<evidence type="ECO:0000256" key="3">
    <source>
        <dbReference type="ARBA" id="ARBA00022723"/>
    </source>
</evidence>
<evidence type="ECO:0000256" key="1">
    <source>
        <dbReference type="ARBA" id="ARBA00010617"/>
    </source>
</evidence>
<sequence>MSEKIIWSIKDVDTIKLSPIHSWPIALLKFVDDLIPRYGILKDIPTIGGDLYEFSSKGLLKFIIDKIQNRYDEKIINIRIVHMPMVLILDAELSKEILLCKKVRRGRIYDRLTDFFGFGIFTSNIHDKWFHQRKTVFRLFQRKNLEFITPTLAESMFSVLDKELGKEVDFQLLLSKMGLIGFCQTIFGVDISDIYMDLMEPLNRLLVYMNSAIEPFVIAWDPSYVEFSKDKDIVHAWVRELIARAKNSNKCNPIILEEFGREDITEIELIEFVLSVVFGGHETTSKLILATIYSLCNNRQFIDKLNLETEEYFATHTNYEIDVMKMPYLKNIINEGTRLYPSAWILSRETSEQIEFGDFNFKGGTQFLISPLIFLRSEKIWGNDAEIFNPERFEQLTDQAQKTFIPFVVGMENCPGKMFAELEACIVISKLFYSYKIELLDHEIVPNSAITFRLFNKLPVVITKKIQI</sequence>
<dbReference type="PRINTS" id="PR00385">
    <property type="entry name" value="P450"/>
</dbReference>
<dbReference type="PRINTS" id="PR00463">
    <property type="entry name" value="EP450I"/>
</dbReference>
<protein>
    <submittedName>
        <fullName evidence="7">Cytochrome 450-like protein</fullName>
    </submittedName>
</protein>